<evidence type="ECO:0000256" key="1">
    <source>
        <dbReference type="ARBA" id="ARBA00004953"/>
    </source>
</evidence>
<dbReference type="STRING" id="1077974.GOEFS_054_00930"/>
<dbReference type="PANTHER" id="PTHR36925">
    <property type="entry name" value="COBALT-PRECORRIN-6A REDUCTASE"/>
    <property type="match status" value="1"/>
</dbReference>
<dbReference type="Proteomes" id="UP000035034">
    <property type="component" value="Unassembled WGS sequence"/>
</dbReference>
<proteinExistence type="predicted"/>
<dbReference type="Pfam" id="PF02571">
    <property type="entry name" value="CbiJ"/>
    <property type="match status" value="1"/>
</dbReference>
<keyword evidence="2" id="KW-0169">Cobalamin biosynthesis</keyword>
<name>H0R078_9ACTN</name>
<keyword evidence="3" id="KW-0560">Oxidoreductase</keyword>
<protein>
    <submittedName>
        <fullName evidence="4">Precorrin-6X reductase</fullName>
    </submittedName>
</protein>
<gene>
    <name evidence="4" type="primary">cobK</name>
    <name evidence="4" type="ORF">GOEFS_054_00930</name>
</gene>
<accession>H0R078</accession>
<reference evidence="4 5" key="1">
    <citation type="submission" date="2011-12" db="EMBL/GenBank/DDBJ databases">
        <title>Whole genome shotgun sequence of Gordonia effusa NBRC 100432.</title>
        <authorList>
            <person name="Yoshida I."/>
            <person name="Takarada H."/>
            <person name="Hosoyama A."/>
            <person name="Tsuchikane K."/>
            <person name="Katsumata H."/>
            <person name="Yamazaki S."/>
            <person name="Fujita N."/>
        </authorList>
    </citation>
    <scope>NUCLEOTIDE SEQUENCE [LARGE SCALE GENOMIC DNA]</scope>
    <source>
        <strain evidence="4 5">NBRC 100432</strain>
    </source>
</reference>
<dbReference type="NCBIfam" id="NF005968">
    <property type="entry name" value="PRK08057.1-2"/>
    <property type="match status" value="1"/>
</dbReference>
<dbReference type="eggNOG" id="COG2099">
    <property type="taxonomic scope" value="Bacteria"/>
</dbReference>
<dbReference type="GO" id="GO:0009236">
    <property type="term" value="P:cobalamin biosynthetic process"/>
    <property type="evidence" value="ECO:0007669"/>
    <property type="project" value="UniProtKB-UniPathway"/>
</dbReference>
<evidence type="ECO:0000313" key="4">
    <source>
        <dbReference type="EMBL" id="GAB18479.1"/>
    </source>
</evidence>
<dbReference type="AlphaFoldDB" id="H0R078"/>
<keyword evidence="5" id="KW-1185">Reference proteome</keyword>
<comment type="caution">
    <text evidence="4">The sequence shown here is derived from an EMBL/GenBank/DDBJ whole genome shotgun (WGS) entry which is preliminary data.</text>
</comment>
<evidence type="ECO:0000313" key="5">
    <source>
        <dbReference type="Proteomes" id="UP000035034"/>
    </source>
</evidence>
<comment type="pathway">
    <text evidence="1">Cofactor biosynthesis; adenosylcobalamin biosynthesis.</text>
</comment>
<evidence type="ECO:0000256" key="3">
    <source>
        <dbReference type="ARBA" id="ARBA00023002"/>
    </source>
</evidence>
<dbReference type="NCBIfam" id="TIGR00715">
    <property type="entry name" value="precor6x_red"/>
    <property type="match status" value="1"/>
</dbReference>
<dbReference type="InterPro" id="IPR003723">
    <property type="entry name" value="Precorrin-6x_reduct"/>
</dbReference>
<dbReference type="GO" id="GO:0016994">
    <property type="term" value="F:precorrin-6A reductase activity"/>
    <property type="evidence" value="ECO:0007669"/>
    <property type="project" value="InterPro"/>
</dbReference>
<evidence type="ECO:0000256" key="2">
    <source>
        <dbReference type="ARBA" id="ARBA00022573"/>
    </source>
</evidence>
<organism evidence="4 5">
    <name type="scientific">Gordonia effusa NBRC 100432</name>
    <dbReference type="NCBI Taxonomy" id="1077974"/>
    <lineage>
        <taxon>Bacteria</taxon>
        <taxon>Bacillati</taxon>
        <taxon>Actinomycetota</taxon>
        <taxon>Actinomycetes</taxon>
        <taxon>Mycobacteriales</taxon>
        <taxon>Gordoniaceae</taxon>
        <taxon>Gordonia</taxon>
    </lineage>
</organism>
<sequence length="257" mass="27502">MLMSSTERPTGRVLILGGTAEARELAKVVTDAGIDVVSSLAGRVQRPRLPVGEVRIGGFGGTRGLVDYLRAQDISAVVDATHPFAASMTRNAAAACDQTSIPLLRLRRPPWEPGPTDSWHRVRDMTSAAEYVAAQGGRIFLTTGRQDVDVFAGIDDAWFLIRVVDPPTALVPLNAEILSARGPYRYDDEAALMRTYGITTLVTKNSGGALTRDKLDAARDLGIDVVVVDRPVEPIGLRSVDDAAAALGWLLAAQSRT</sequence>
<dbReference type="UniPathway" id="UPA00148"/>
<dbReference type="PANTHER" id="PTHR36925:SF1">
    <property type="entry name" value="COBALT-PRECORRIN-6A REDUCTASE"/>
    <property type="match status" value="1"/>
</dbReference>
<dbReference type="EMBL" id="BAEH01000054">
    <property type="protein sequence ID" value="GAB18479.1"/>
    <property type="molecule type" value="Genomic_DNA"/>
</dbReference>
<dbReference type="PROSITE" id="PS51014">
    <property type="entry name" value="COBK_CBIJ"/>
    <property type="match status" value="1"/>
</dbReference>